<protein>
    <recommendedName>
        <fullName evidence="3">Reverse transcriptase zinc-binding domain-containing protein</fullName>
    </recommendedName>
</protein>
<reference evidence="1" key="1">
    <citation type="submission" date="2023-03" db="EMBL/GenBank/DDBJ databases">
        <title>Chromosome-scale reference genome and RAD-based genetic map of yellow starthistle (Centaurea solstitialis) reveal putative structural variation and QTLs associated with invader traits.</title>
        <authorList>
            <person name="Reatini B."/>
            <person name="Cang F.A."/>
            <person name="Jiang Q."/>
            <person name="Mckibben M.T.W."/>
            <person name="Barker M.S."/>
            <person name="Rieseberg L.H."/>
            <person name="Dlugosch K.M."/>
        </authorList>
    </citation>
    <scope>NUCLEOTIDE SEQUENCE</scope>
    <source>
        <strain evidence="1">CAN-66</strain>
        <tissue evidence="1">Leaf</tissue>
    </source>
</reference>
<evidence type="ECO:0000313" key="1">
    <source>
        <dbReference type="EMBL" id="KAJ9547053.1"/>
    </source>
</evidence>
<organism evidence="1 2">
    <name type="scientific">Centaurea solstitialis</name>
    <name type="common">yellow star-thistle</name>
    <dbReference type="NCBI Taxonomy" id="347529"/>
    <lineage>
        <taxon>Eukaryota</taxon>
        <taxon>Viridiplantae</taxon>
        <taxon>Streptophyta</taxon>
        <taxon>Embryophyta</taxon>
        <taxon>Tracheophyta</taxon>
        <taxon>Spermatophyta</taxon>
        <taxon>Magnoliopsida</taxon>
        <taxon>eudicotyledons</taxon>
        <taxon>Gunneridae</taxon>
        <taxon>Pentapetalae</taxon>
        <taxon>asterids</taxon>
        <taxon>campanulids</taxon>
        <taxon>Asterales</taxon>
        <taxon>Asteraceae</taxon>
        <taxon>Carduoideae</taxon>
        <taxon>Cardueae</taxon>
        <taxon>Centaureinae</taxon>
        <taxon>Centaurea</taxon>
    </lineage>
</organism>
<proteinExistence type="predicted"/>
<dbReference type="Proteomes" id="UP001172457">
    <property type="component" value="Chromosome 5"/>
</dbReference>
<comment type="caution">
    <text evidence="1">The sequence shown here is derived from an EMBL/GenBank/DDBJ whole genome shotgun (WGS) entry which is preliminary data.</text>
</comment>
<gene>
    <name evidence="1" type="ORF">OSB04_019596</name>
</gene>
<dbReference type="PANTHER" id="PTHR33116">
    <property type="entry name" value="REVERSE TRANSCRIPTASE ZINC-BINDING DOMAIN-CONTAINING PROTEIN-RELATED-RELATED"/>
    <property type="match status" value="1"/>
</dbReference>
<sequence length="241" mass="27453">MLSAGALGWKKLGDENKHKILWIAWDKVINRKEKGPKIGSLRSQHFPLLAKWWWWFKIEEKALWRRVINAIQGTSDNLGGLQSNSIPGGKDMWMWGLHNFERVKLDILATKENISKRRIVLENDKCVFCNNQREIHVHLLVHCSKTTEVRNAIKVSWDFLSENCNLIEDLYNHTGDSDYNSMSTTVKDVGSRNDILFYNASTLKIPLNGMYVLEVINSCQSLPLALDPLCSGSGEKASAPD</sequence>
<dbReference type="PANTHER" id="PTHR33116:SF78">
    <property type="entry name" value="OS12G0587133 PROTEIN"/>
    <property type="match status" value="1"/>
</dbReference>
<name>A0AA38SYA4_9ASTR</name>
<evidence type="ECO:0008006" key="3">
    <source>
        <dbReference type="Google" id="ProtNLM"/>
    </source>
</evidence>
<dbReference type="EMBL" id="JARYMX010000005">
    <property type="protein sequence ID" value="KAJ9547053.1"/>
    <property type="molecule type" value="Genomic_DNA"/>
</dbReference>
<keyword evidence="2" id="KW-1185">Reference proteome</keyword>
<evidence type="ECO:0000313" key="2">
    <source>
        <dbReference type="Proteomes" id="UP001172457"/>
    </source>
</evidence>
<accession>A0AA38SYA4</accession>
<dbReference type="AlphaFoldDB" id="A0AA38SYA4"/>